<gene>
    <name evidence="1" type="ORF">GNZ13_27005</name>
</gene>
<protein>
    <submittedName>
        <fullName evidence="1">Uncharacterized protein</fullName>
    </submittedName>
</protein>
<dbReference type="EMBL" id="WOEZ01000148">
    <property type="protein sequence ID" value="NPT58117.1"/>
    <property type="molecule type" value="Genomic_DNA"/>
</dbReference>
<sequence>MLKVTVELCPPHGPSRVLGYTEIENVTADEASVNDGVSINKHGDYAVTVFEGKDEHQVGTATLTAYPRFGGSVWDLVARGIATALAGKEQLPERPVFPWR</sequence>
<organism evidence="1 2">
    <name type="scientific">Paraburkholderia elongata</name>
    <dbReference type="NCBI Taxonomy" id="2675747"/>
    <lineage>
        <taxon>Bacteria</taxon>
        <taxon>Pseudomonadati</taxon>
        <taxon>Pseudomonadota</taxon>
        <taxon>Betaproteobacteria</taxon>
        <taxon>Burkholderiales</taxon>
        <taxon>Burkholderiaceae</taxon>
        <taxon>Paraburkholderia</taxon>
    </lineage>
</organism>
<dbReference type="Proteomes" id="UP000655523">
    <property type="component" value="Unassembled WGS sequence"/>
</dbReference>
<evidence type="ECO:0000313" key="1">
    <source>
        <dbReference type="EMBL" id="NPT58117.1"/>
    </source>
</evidence>
<keyword evidence="2" id="KW-1185">Reference proteome</keyword>
<proteinExistence type="predicted"/>
<comment type="caution">
    <text evidence="1">The sequence shown here is derived from an EMBL/GenBank/DDBJ whole genome shotgun (WGS) entry which is preliminary data.</text>
</comment>
<reference evidence="1 2" key="1">
    <citation type="submission" date="2019-11" db="EMBL/GenBank/DDBJ databases">
        <title>Metabolism of dissolved organic matter in forest soils.</title>
        <authorList>
            <person name="Cyle K.T."/>
            <person name="Wilhelm R.C."/>
            <person name="Martinez C.E."/>
        </authorList>
    </citation>
    <scope>NUCLEOTIDE SEQUENCE [LARGE SCALE GENOMIC DNA]</scope>
    <source>
        <strain evidence="1 2">5N</strain>
    </source>
</reference>
<name>A0A972NSD8_9BURK</name>
<dbReference type="RefSeq" id="WP_172170288.1">
    <property type="nucleotide sequence ID" value="NZ_WOEZ01000148.1"/>
</dbReference>
<accession>A0A972NSD8</accession>
<dbReference type="AlphaFoldDB" id="A0A972NSD8"/>
<evidence type="ECO:0000313" key="2">
    <source>
        <dbReference type="Proteomes" id="UP000655523"/>
    </source>
</evidence>